<dbReference type="InterPro" id="IPR017972">
    <property type="entry name" value="Cyt_P450_CS"/>
</dbReference>
<evidence type="ECO:0000313" key="9">
    <source>
        <dbReference type="EMBL" id="KAK8129460.1"/>
    </source>
</evidence>
<dbReference type="Pfam" id="PF00067">
    <property type="entry name" value="p450"/>
    <property type="match status" value="1"/>
</dbReference>
<dbReference type="SUPFAM" id="SSF48264">
    <property type="entry name" value="Cytochrome P450"/>
    <property type="match status" value="1"/>
</dbReference>
<dbReference type="GO" id="GO:0004497">
    <property type="term" value="F:monooxygenase activity"/>
    <property type="evidence" value="ECO:0007669"/>
    <property type="project" value="UniProtKB-KW"/>
</dbReference>
<evidence type="ECO:0000256" key="2">
    <source>
        <dbReference type="ARBA" id="ARBA00010617"/>
    </source>
</evidence>
<dbReference type="GO" id="GO:0016705">
    <property type="term" value="F:oxidoreductase activity, acting on paired donors, with incorporation or reduction of molecular oxygen"/>
    <property type="evidence" value="ECO:0007669"/>
    <property type="project" value="InterPro"/>
</dbReference>
<dbReference type="InterPro" id="IPR050121">
    <property type="entry name" value="Cytochrome_P450_monoxygenase"/>
</dbReference>
<dbReference type="GO" id="GO:0005506">
    <property type="term" value="F:iron ion binding"/>
    <property type="evidence" value="ECO:0007669"/>
    <property type="project" value="InterPro"/>
</dbReference>
<keyword evidence="4 7" id="KW-0479">Metal-binding</keyword>
<dbReference type="CDD" id="cd11059">
    <property type="entry name" value="CYP_fungal"/>
    <property type="match status" value="1"/>
</dbReference>
<evidence type="ECO:0000256" key="3">
    <source>
        <dbReference type="ARBA" id="ARBA00022617"/>
    </source>
</evidence>
<keyword evidence="8" id="KW-0503">Monooxygenase</keyword>
<dbReference type="InterPro" id="IPR036396">
    <property type="entry name" value="Cyt_P450_sf"/>
</dbReference>
<dbReference type="AlphaFoldDB" id="A0AAW0R6M4"/>
<dbReference type="PROSITE" id="PS00086">
    <property type="entry name" value="CYTOCHROME_P450"/>
    <property type="match status" value="1"/>
</dbReference>
<proteinExistence type="inferred from homology"/>
<evidence type="ECO:0000313" key="10">
    <source>
        <dbReference type="Proteomes" id="UP001392437"/>
    </source>
</evidence>
<dbReference type="InterPro" id="IPR001128">
    <property type="entry name" value="Cyt_P450"/>
</dbReference>
<feature type="binding site" description="axial binding residue" evidence="7">
    <location>
        <position position="436"/>
    </location>
    <ligand>
        <name>heme</name>
        <dbReference type="ChEBI" id="CHEBI:30413"/>
    </ligand>
    <ligandPart>
        <name>Fe</name>
        <dbReference type="ChEBI" id="CHEBI:18248"/>
    </ligandPart>
</feature>
<dbReference type="PRINTS" id="PR00385">
    <property type="entry name" value="P450"/>
</dbReference>
<dbReference type="InterPro" id="IPR002401">
    <property type="entry name" value="Cyt_P450_E_grp-I"/>
</dbReference>
<dbReference type="Gene3D" id="1.10.630.10">
    <property type="entry name" value="Cytochrome P450"/>
    <property type="match status" value="1"/>
</dbReference>
<protein>
    <recommendedName>
        <fullName evidence="11">Cytochrome P450</fullName>
    </recommendedName>
</protein>
<keyword evidence="10" id="KW-1185">Reference proteome</keyword>
<sequence length="493" mass="54853">MLNLHFLIAIAIGALALVVINALRCPLSAIPGPWHTRFTRLVLKYHILTGREMYYIHALHQRYGPVVRIAPTETAVADLAAFNQIHRVGSHFVKGPWYDSATVGVFNMRDPKQHAARRRLFARAFSKTALRANWEAEVRRTVEKTVARIKTAASSRGRGGGGGADVFKWWTLMATDVVAHLSFGESFDMVGLGRTMPYVAAIQNTLISSGIRWELPWLHAVVRQIPLKGVQDFFNGQVIVMEHAGKAVQNLRRSGGGQNLFSQMMTQAEMDEEKGGQEEGERTHQLSDYDVRIEATNLIVAGSDTTAVTLTYLIWAVLKRPELQRRLEEEIATLPSEFTEADVESLPLLNAVIDETLRLYGAAPGGLQRYVPAGGATMAGHFLPAGTVVCTQAYTLHRDETVFARPETFDETRFLRLQTPEQKLAFTPFGMGSRVCLGIHMARMELRLAAALFFRECRGARLSTDTTDAVMEMEHHFLITPKGHFCNVVLPSS</sequence>
<keyword evidence="5 8" id="KW-0560">Oxidoreductase</keyword>
<evidence type="ECO:0000256" key="8">
    <source>
        <dbReference type="RuleBase" id="RU000461"/>
    </source>
</evidence>
<keyword evidence="6 7" id="KW-0408">Iron</keyword>
<reference evidence="9 10" key="1">
    <citation type="submission" date="2023-01" db="EMBL/GenBank/DDBJ databases">
        <title>Analysis of 21 Apiospora genomes using comparative genomics revels a genus with tremendous synthesis potential of carbohydrate active enzymes and secondary metabolites.</title>
        <authorList>
            <person name="Sorensen T."/>
        </authorList>
    </citation>
    <scope>NUCLEOTIDE SEQUENCE [LARGE SCALE GENOMIC DNA]</scope>
    <source>
        <strain evidence="9 10">CBS 117206</strain>
    </source>
</reference>
<evidence type="ECO:0008006" key="11">
    <source>
        <dbReference type="Google" id="ProtNLM"/>
    </source>
</evidence>
<gene>
    <name evidence="9" type="ORF">PG999_001840</name>
</gene>
<comment type="cofactor">
    <cofactor evidence="1 7">
        <name>heme</name>
        <dbReference type="ChEBI" id="CHEBI:30413"/>
    </cofactor>
</comment>
<dbReference type="EMBL" id="JAQQWP010000002">
    <property type="protein sequence ID" value="KAK8129460.1"/>
    <property type="molecule type" value="Genomic_DNA"/>
</dbReference>
<evidence type="ECO:0000256" key="1">
    <source>
        <dbReference type="ARBA" id="ARBA00001971"/>
    </source>
</evidence>
<keyword evidence="3 7" id="KW-0349">Heme</keyword>
<comment type="similarity">
    <text evidence="2 8">Belongs to the cytochrome P450 family.</text>
</comment>
<dbReference type="Proteomes" id="UP001392437">
    <property type="component" value="Unassembled WGS sequence"/>
</dbReference>
<accession>A0AAW0R6M4</accession>
<evidence type="ECO:0000256" key="7">
    <source>
        <dbReference type="PIRSR" id="PIRSR602401-1"/>
    </source>
</evidence>
<evidence type="ECO:0000256" key="5">
    <source>
        <dbReference type="ARBA" id="ARBA00023002"/>
    </source>
</evidence>
<evidence type="ECO:0000256" key="6">
    <source>
        <dbReference type="ARBA" id="ARBA00023004"/>
    </source>
</evidence>
<dbReference type="PRINTS" id="PR00463">
    <property type="entry name" value="EP450I"/>
</dbReference>
<dbReference type="PANTHER" id="PTHR24305:SF96">
    <property type="entry name" value="CYTOCHROME P450 MONOOXYGENASE STCB-RELATED"/>
    <property type="match status" value="1"/>
</dbReference>
<comment type="caution">
    <text evidence="9">The sequence shown here is derived from an EMBL/GenBank/DDBJ whole genome shotgun (WGS) entry which is preliminary data.</text>
</comment>
<dbReference type="GO" id="GO:0020037">
    <property type="term" value="F:heme binding"/>
    <property type="evidence" value="ECO:0007669"/>
    <property type="project" value="InterPro"/>
</dbReference>
<organism evidence="9 10">
    <name type="scientific">Apiospora kogelbergensis</name>
    <dbReference type="NCBI Taxonomy" id="1337665"/>
    <lineage>
        <taxon>Eukaryota</taxon>
        <taxon>Fungi</taxon>
        <taxon>Dikarya</taxon>
        <taxon>Ascomycota</taxon>
        <taxon>Pezizomycotina</taxon>
        <taxon>Sordariomycetes</taxon>
        <taxon>Xylariomycetidae</taxon>
        <taxon>Amphisphaeriales</taxon>
        <taxon>Apiosporaceae</taxon>
        <taxon>Apiospora</taxon>
    </lineage>
</organism>
<evidence type="ECO:0000256" key="4">
    <source>
        <dbReference type="ARBA" id="ARBA00022723"/>
    </source>
</evidence>
<dbReference type="PANTHER" id="PTHR24305">
    <property type="entry name" value="CYTOCHROME P450"/>
    <property type="match status" value="1"/>
</dbReference>
<name>A0AAW0R6M4_9PEZI</name>